<dbReference type="CDD" id="cd08704">
    <property type="entry name" value="Met_tRNA_FMT_C"/>
    <property type="match status" value="1"/>
</dbReference>
<dbReference type="HAMAP" id="MF_00182">
    <property type="entry name" value="Formyl_trans"/>
    <property type="match status" value="1"/>
</dbReference>
<name>A0A927RNR4_9ACTN</name>
<keyword evidence="3 5" id="KW-0808">Transferase</keyword>
<dbReference type="FunFam" id="3.40.50.12230:FF:000001">
    <property type="entry name" value="Methionyl-tRNA formyltransferase"/>
    <property type="match status" value="1"/>
</dbReference>
<dbReference type="NCBIfam" id="TIGR00460">
    <property type="entry name" value="fmt"/>
    <property type="match status" value="1"/>
</dbReference>
<evidence type="ECO:0000259" key="6">
    <source>
        <dbReference type="Pfam" id="PF00551"/>
    </source>
</evidence>
<dbReference type="EC" id="2.1.2.9" evidence="2 5"/>
<organism evidence="8 9">
    <name type="scientific">Actinopolymorpha pittospori</name>
    <dbReference type="NCBI Taxonomy" id="648752"/>
    <lineage>
        <taxon>Bacteria</taxon>
        <taxon>Bacillati</taxon>
        <taxon>Actinomycetota</taxon>
        <taxon>Actinomycetes</taxon>
        <taxon>Propionibacteriales</taxon>
        <taxon>Actinopolymorphaceae</taxon>
        <taxon>Actinopolymorpha</taxon>
    </lineage>
</organism>
<dbReference type="CDD" id="cd08646">
    <property type="entry name" value="FMT_core_Met-tRNA-FMT_N"/>
    <property type="match status" value="1"/>
</dbReference>
<dbReference type="SUPFAM" id="SSF53328">
    <property type="entry name" value="Formyltransferase"/>
    <property type="match status" value="1"/>
</dbReference>
<dbReference type="Proteomes" id="UP000638648">
    <property type="component" value="Unassembled WGS sequence"/>
</dbReference>
<dbReference type="Pfam" id="PF02911">
    <property type="entry name" value="Formyl_trans_C"/>
    <property type="match status" value="1"/>
</dbReference>
<dbReference type="InterPro" id="IPR005793">
    <property type="entry name" value="Formyl_trans_C"/>
</dbReference>
<evidence type="ECO:0000256" key="4">
    <source>
        <dbReference type="ARBA" id="ARBA00022917"/>
    </source>
</evidence>
<feature type="binding site" evidence="5">
    <location>
        <begin position="109"/>
        <end position="112"/>
    </location>
    <ligand>
        <name>(6S)-5,6,7,8-tetrahydrofolate</name>
        <dbReference type="ChEBI" id="CHEBI:57453"/>
    </ligand>
</feature>
<keyword evidence="9" id="KW-1185">Reference proteome</keyword>
<dbReference type="SUPFAM" id="SSF50486">
    <property type="entry name" value="FMT C-terminal domain-like"/>
    <property type="match status" value="1"/>
</dbReference>
<dbReference type="InterPro" id="IPR036477">
    <property type="entry name" value="Formyl_transf_N_sf"/>
</dbReference>
<dbReference type="PANTHER" id="PTHR11138">
    <property type="entry name" value="METHIONYL-TRNA FORMYLTRANSFERASE"/>
    <property type="match status" value="1"/>
</dbReference>
<evidence type="ECO:0000313" key="8">
    <source>
        <dbReference type="EMBL" id="MBE1610338.1"/>
    </source>
</evidence>
<comment type="caution">
    <text evidence="8">The sequence shown here is derived from an EMBL/GenBank/DDBJ whole genome shotgun (WGS) entry which is preliminary data.</text>
</comment>
<sequence>MRLLFAGTPEPALPALETILGSDHDVVAVLTRPDAPSGRGRRLHPSPVAERAQAEGIEVLKPKSARSPEFLERLREIAPDACPVVAYGALLPNPVLEVPRHGWINLHFSVLPAWRGAAPVQHAVRAGDDVTGASTFQIVQELDAGPVFGVLTEPIGPTDTAGDLLTRLARSGARLLLDTLDGIAAGTLEARPQPADGVSYAPKVDVDDVRVDWSAPAFAVDRLVRSGTPAPGAWTVFRDERLKLGPVSVVTPAADADSLAPGQIVAEKHRVLVGTGSGPVALGEVRPHGKRPMLAADWARGVRPDSGERLT</sequence>
<dbReference type="InterPro" id="IPR041711">
    <property type="entry name" value="Met-tRNA-FMT_N"/>
</dbReference>
<dbReference type="AlphaFoldDB" id="A0A927RNR4"/>
<dbReference type="InterPro" id="IPR044135">
    <property type="entry name" value="Met-tRNA-FMT_C"/>
</dbReference>
<comment type="function">
    <text evidence="5">Attaches a formyl group to the free amino group of methionyl-tRNA(fMet). The formyl group appears to play a dual role in the initiator identity of N-formylmethionyl-tRNA by promoting its recognition by IF2 and preventing the misappropriation of this tRNA by the elongation apparatus.</text>
</comment>
<evidence type="ECO:0000259" key="7">
    <source>
        <dbReference type="Pfam" id="PF02911"/>
    </source>
</evidence>
<dbReference type="EMBL" id="JADBEM010000001">
    <property type="protein sequence ID" value="MBE1610338.1"/>
    <property type="molecule type" value="Genomic_DNA"/>
</dbReference>
<dbReference type="InterPro" id="IPR002376">
    <property type="entry name" value="Formyl_transf_N"/>
</dbReference>
<evidence type="ECO:0000256" key="1">
    <source>
        <dbReference type="ARBA" id="ARBA00010699"/>
    </source>
</evidence>
<evidence type="ECO:0000256" key="5">
    <source>
        <dbReference type="HAMAP-Rule" id="MF_00182"/>
    </source>
</evidence>
<evidence type="ECO:0000256" key="2">
    <source>
        <dbReference type="ARBA" id="ARBA00012261"/>
    </source>
</evidence>
<accession>A0A927RNR4</accession>
<dbReference type="RefSeq" id="WP_192753721.1">
    <property type="nucleotide sequence ID" value="NZ_BAABJL010000095.1"/>
</dbReference>
<proteinExistence type="inferred from homology"/>
<dbReference type="InterPro" id="IPR011034">
    <property type="entry name" value="Formyl_transferase-like_C_sf"/>
</dbReference>
<comment type="catalytic activity">
    <reaction evidence="5">
        <text>L-methionyl-tRNA(fMet) + (6R)-10-formyltetrahydrofolate = N-formyl-L-methionyl-tRNA(fMet) + (6S)-5,6,7,8-tetrahydrofolate + H(+)</text>
        <dbReference type="Rhea" id="RHEA:24380"/>
        <dbReference type="Rhea" id="RHEA-COMP:9952"/>
        <dbReference type="Rhea" id="RHEA-COMP:9953"/>
        <dbReference type="ChEBI" id="CHEBI:15378"/>
        <dbReference type="ChEBI" id="CHEBI:57453"/>
        <dbReference type="ChEBI" id="CHEBI:78530"/>
        <dbReference type="ChEBI" id="CHEBI:78844"/>
        <dbReference type="ChEBI" id="CHEBI:195366"/>
        <dbReference type="EC" id="2.1.2.9"/>
    </reaction>
</comment>
<feature type="domain" description="Formyl transferase C-terminal" evidence="7">
    <location>
        <begin position="204"/>
        <end position="302"/>
    </location>
</feature>
<dbReference type="Gene3D" id="3.40.50.12230">
    <property type="match status" value="1"/>
</dbReference>
<protein>
    <recommendedName>
        <fullName evidence="2 5">Methionyl-tRNA formyltransferase</fullName>
        <ecNumber evidence="2 5">2.1.2.9</ecNumber>
    </recommendedName>
</protein>
<evidence type="ECO:0000256" key="3">
    <source>
        <dbReference type="ARBA" id="ARBA00022679"/>
    </source>
</evidence>
<dbReference type="PANTHER" id="PTHR11138:SF5">
    <property type="entry name" value="METHIONYL-TRNA FORMYLTRANSFERASE, MITOCHONDRIAL"/>
    <property type="match status" value="1"/>
</dbReference>
<dbReference type="Pfam" id="PF00551">
    <property type="entry name" value="Formyl_trans_N"/>
    <property type="match status" value="1"/>
</dbReference>
<dbReference type="GO" id="GO:0005829">
    <property type="term" value="C:cytosol"/>
    <property type="evidence" value="ECO:0007669"/>
    <property type="project" value="TreeGrafter"/>
</dbReference>
<gene>
    <name evidence="5" type="primary">fmt</name>
    <name evidence="8" type="ORF">HEB94_007186</name>
</gene>
<comment type="similarity">
    <text evidence="1 5">Belongs to the Fmt family.</text>
</comment>
<dbReference type="GO" id="GO:0004479">
    <property type="term" value="F:methionyl-tRNA formyltransferase activity"/>
    <property type="evidence" value="ECO:0007669"/>
    <property type="project" value="UniProtKB-UniRule"/>
</dbReference>
<reference evidence="8" key="1">
    <citation type="submission" date="2020-10" db="EMBL/GenBank/DDBJ databases">
        <title>Sequencing the genomes of 1000 actinobacteria strains.</title>
        <authorList>
            <person name="Klenk H.-P."/>
        </authorList>
    </citation>
    <scope>NUCLEOTIDE SEQUENCE</scope>
    <source>
        <strain evidence="8">DSM 45354</strain>
    </source>
</reference>
<keyword evidence="4 5" id="KW-0648">Protein biosynthesis</keyword>
<evidence type="ECO:0000313" key="9">
    <source>
        <dbReference type="Proteomes" id="UP000638648"/>
    </source>
</evidence>
<dbReference type="InterPro" id="IPR005794">
    <property type="entry name" value="Fmt"/>
</dbReference>
<feature type="domain" description="Formyl transferase N-terminal" evidence="6">
    <location>
        <begin position="21"/>
        <end position="179"/>
    </location>
</feature>